<evidence type="ECO:0000313" key="1">
    <source>
        <dbReference type="EMBL" id="MCX2980730.1"/>
    </source>
</evidence>
<organism evidence="1 2">
    <name type="scientific">Candidatus Litorirhabdus singularis</name>
    <dbReference type="NCBI Taxonomy" id="2518993"/>
    <lineage>
        <taxon>Bacteria</taxon>
        <taxon>Pseudomonadati</taxon>
        <taxon>Pseudomonadota</taxon>
        <taxon>Gammaproteobacteria</taxon>
        <taxon>Cellvibrionales</taxon>
        <taxon>Halieaceae</taxon>
        <taxon>Candidatus Litorirhabdus</taxon>
    </lineage>
</organism>
<dbReference type="Pfam" id="PF11017">
    <property type="entry name" value="DUF2855"/>
    <property type="match status" value="1"/>
</dbReference>
<evidence type="ECO:0000313" key="2">
    <source>
        <dbReference type="Proteomes" id="UP001143362"/>
    </source>
</evidence>
<reference evidence="1" key="1">
    <citation type="submission" date="2019-02" db="EMBL/GenBank/DDBJ databases">
        <authorList>
            <person name="Li S.-H."/>
        </authorList>
    </citation>
    <scope>NUCLEOTIDE SEQUENCE</scope>
    <source>
        <strain evidence="1">IMCC14734</strain>
    </source>
</reference>
<comment type="caution">
    <text evidence="1">The sequence shown here is derived from an EMBL/GenBank/DDBJ whole genome shotgun (WGS) entry which is preliminary data.</text>
</comment>
<dbReference type="InterPro" id="IPR021276">
    <property type="entry name" value="DUF2855"/>
</dbReference>
<gene>
    <name evidence="1" type="ORF">EYC98_07540</name>
</gene>
<dbReference type="Proteomes" id="UP001143362">
    <property type="component" value="Unassembled WGS sequence"/>
</dbReference>
<keyword evidence="2" id="KW-1185">Reference proteome</keyword>
<dbReference type="EMBL" id="SHNN01000001">
    <property type="protein sequence ID" value="MCX2980730.1"/>
    <property type="molecule type" value="Genomic_DNA"/>
</dbReference>
<accession>A0ABT3TEV4</accession>
<proteinExistence type="predicted"/>
<name>A0ABT3TEV4_9GAMM</name>
<dbReference type="RefSeq" id="WP_279244702.1">
    <property type="nucleotide sequence ID" value="NZ_SHNN01000001.1"/>
</dbReference>
<protein>
    <submittedName>
        <fullName evidence="1">DUF2855 family protein</fullName>
    </submittedName>
</protein>
<sequence>MNGTVARITVATQRKTLAETLVLRDELPPLEHDEIRLRVDKVGLSANNLFYAQMGEAPFLKFFSVYPLSEEHKDLAIVPAWGVATIIESANPEFTVGEQYRGFLHMTNVVQMKARRTAEGFQAFGGKRDKINQAYNGFLTVAAGGTSPIAGEGPKADLAMTSAPGGGSGFILYELLKMHAFYGANSVVLTSASSKLSLVTAQLLREQRDSGELQCVVGYTAKSNQAFVRSTGLYDLVICYEDALPDDTELKHLLVDVAGDAAIYKRGKDKFVKAFAVGGTHADAEASVFTAFGPSGFVKMLIDMVAPASIKTWAARRLSPKLEMFFAPTVISELLDKWGHEQMDIKSDAALTAFVDAAIDGNWMSVHRAETPEAAQAAYRRIVEGKVPPAEAVILALAEG</sequence>